<dbReference type="GeneID" id="59347142"/>
<dbReference type="AlphaFoldDB" id="A0A8H6SM26"/>
<evidence type="ECO:0000256" key="1">
    <source>
        <dbReference type="SAM" id="MobiDB-lite"/>
    </source>
</evidence>
<organism evidence="2 3">
    <name type="scientific">Mycena indigotica</name>
    <dbReference type="NCBI Taxonomy" id="2126181"/>
    <lineage>
        <taxon>Eukaryota</taxon>
        <taxon>Fungi</taxon>
        <taxon>Dikarya</taxon>
        <taxon>Basidiomycota</taxon>
        <taxon>Agaricomycotina</taxon>
        <taxon>Agaricomycetes</taxon>
        <taxon>Agaricomycetidae</taxon>
        <taxon>Agaricales</taxon>
        <taxon>Marasmiineae</taxon>
        <taxon>Mycenaceae</taxon>
        <taxon>Mycena</taxon>
    </lineage>
</organism>
<evidence type="ECO:0008006" key="4">
    <source>
        <dbReference type="Google" id="ProtNLM"/>
    </source>
</evidence>
<feature type="region of interest" description="Disordered" evidence="1">
    <location>
        <begin position="315"/>
        <end position="342"/>
    </location>
</feature>
<evidence type="ECO:0000313" key="2">
    <source>
        <dbReference type="EMBL" id="KAF7302270.1"/>
    </source>
</evidence>
<dbReference type="OrthoDB" id="3269050at2759"/>
<reference evidence="2" key="1">
    <citation type="submission" date="2020-05" db="EMBL/GenBank/DDBJ databases">
        <title>Mycena genomes resolve the evolution of fungal bioluminescence.</title>
        <authorList>
            <person name="Tsai I.J."/>
        </authorList>
    </citation>
    <scope>NUCLEOTIDE SEQUENCE</scope>
    <source>
        <strain evidence="2">171206Taipei</strain>
    </source>
</reference>
<dbReference type="Proteomes" id="UP000636479">
    <property type="component" value="Unassembled WGS sequence"/>
</dbReference>
<keyword evidence="3" id="KW-1185">Reference proteome</keyword>
<proteinExistence type="predicted"/>
<protein>
    <recommendedName>
        <fullName evidence="4">Protein kinase domain-containing protein</fullName>
    </recommendedName>
</protein>
<dbReference type="RefSeq" id="XP_037220270.1">
    <property type="nucleotide sequence ID" value="XM_037364626.1"/>
</dbReference>
<name>A0A8H6SM26_9AGAR</name>
<comment type="caution">
    <text evidence="2">The sequence shown here is derived from an EMBL/GenBank/DDBJ whole genome shotgun (WGS) entry which is preliminary data.</text>
</comment>
<sequence>MESSTYTPGPRPLKGDTNLECRSSIQKESVTCTSLGREWLWILGLRMNQLSLSLSKTSTPQKISVRVLQAFRPFTFSQVVVAELQSGVLPLPPRFVIKFSDPRHIPNRIPLMRELDQERSTSPWSPRFRDFFTAHLRDFRTKRWPNHWKCTGATQPVTRQERINKDEDFYDDWFADREGTLCLWSQEMDHWEQTFESHSNEMAVYQALESLQGHSIPCLFGSGTYKPPIYGFDDPLLSSVPFLALEYIPGAPLHHIQLAATISTNPSSPPQITPPDAKRAAHAIIDVARAIRNLGVNNPDFAARNIIFAKSGSASSRNHRFRPGFSEQRAGHESAGHPGRLV</sequence>
<evidence type="ECO:0000313" key="3">
    <source>
        <dbReference type="Proteomes" id="UP000636479"/>
    </source>
</evidence>
<gene>
    <name evidence="2" type="ORF">MIND_00794100</name>
</gene>
<accession>A0A8H6SM26</accession>
<dbReference type="EMBL" id="JACAZF010000006">
    <property type="protein sequence ID" value="KAF7302270.1"/>
    <property type="molecule type" value="Genomic_DNA"/>
</dbReference>
<dbReference type="SUPFAM" id="SSF56112">
    <property type="entry name" value="Protein kinase-like (PK-like)"/>
    <property type="match status" value="1"/>
</dbReference>
<dbReference type="InterPro" id="IPR011009">
    <property type="entry name" value="Kinase-like_dom_sf"/>
</dbReference>